<reference evidence="12" key="1">
    <citation type="journal article" date="2023" name="IScience">
        <title>Live-bearing cockroach genome reveals convergent evolutionary mechanisms linked to viviparity in insects and beyond.</title>
        <authorList>
            <person name="Fouks B."/>
            <person name="Harrison M.C."/>
            <person name="Mikhailova A.A."/>
            <person name="Marchal E."/>
            <person name="English S."/>
            <person name="Carruthers M."/>
            <person name="Jennings E.C."/>
            <person name="Chiamaka E.L."/>
            <person name="Frigard R.A."/>
            <person name="Pippel M."/>
            <person name="Attardo G.M."/>
            <person name="Benoit J.B."/>
            <person name="Bornberg-Bauer E."/>
            <person name="Tobe S.S."/>
        </authorList>
    </citation>
    <scope>NUCLEOTIDE SEQUENCE</scope>
    <source>
        <strain evidence="12">Stay&amp;Tobe</strain>
    </source>
</reference>
<accession>A0AAD7ZZ54</accession>
<feature type="transmembrane region" description="Helical" evidence="10">
    <location>
        <begin position="191"/>
        <end position="213"/>
    </location>
</feature>
<keyword evidence="7 10" id="KW-0472">Membrane</keyword>
<evidence type="ECO:0000256" key="10">
    <source>
        <dbReference type="SAM" id="Phobius"/>
    </source>
</evidence>
<protein>
    <recommendedName>
        <fullName evidence="8">Sugar phosphate exchanger 3</fullName>
    </recommendedName>
    <alternativeName>
        <fullName evidence="9">Solute carrier family 37 member 3</fullName>
    </alternativeName>
</protein>
<feature type="transmembrane region" description="Helical" evidence="10">
    <location>
        <begin position="363"/>
        <end position="381"/>
    </location>
</feature>
<comment type="caution">
    <text evidence="12">The sequence shown here is derived from an EMBL/GenBank/DDBJ whole genome shotgun (WGS) entry which is preliminary data.</text>
</comment>
<feature type="transmembrane region" description="Helical" evidence="10">
    <location>
        <begin position="430"/>
        <end position="454"/>
    </location>
</feature>
<evidence type="ECO:0000256" key="1">
    <source>
        <dbReference type="ARBA" id="ARBA00004141"/>
    </source>
</evidence>
<dbReference type="SUPFAM" id="SSF103473">
    <property type="entry name" value="MFS general substrate transporter"/>
    <property type="match status" value="1"/>
</dbReference>
<evidence type="ECO:0000256" key="7">
    <source>
        <dbReference type="ARBA" id="ARBA00023136"/>
    </source>
</evidence>
<feature type="transmembrane region" description="Helical" evidence="10">
    <location>
        <begin position="126"/>
        <end position="154"/>
    </location>
</feature>
<evidence type="ECO:0000256" key="5">
    <source>
        <dbReference type="ARBA" id="ARBA00022692"/>
    </source>
</evidence>
<dbReference type="PIRSF" id="PIRSF002808">
    <property type="entry name" value="Hexose_phosphate_transp"/>
    <property type="match status" value="1"/>
</dbReference>
<evidence type="ECO:0000259" key="11">
    <source>
        <dbReference type="PROSITE" id="PS50850"/>
    </source>
</evidence>
<sequence length="499" mass="54489">YRVSVLVLTYAAYTCYHLSRKPISVVKNVLNQNCSDYPLPDGIILNNITNKDNWCDWAPFGGKDSATLLGALDSAYLFSYAISMFFSGFVAERVNLRYFLALGMIFSGILSYAFGIAKSYGIHQMWYFVLVQMLSGIVQSTGWPGVVTVVGNWFGKKKRGFIFGVWNSHTSMGNILGSLIAGYYVEYDWSLSFIVPGILIAGMGFILFLFLVVKPSDVGCIPPGQTSHERGFYSGYERVSTEEPTENGLSPESDDNEMVSDEQELTHRPQREDTPIISTNVAVEKPIGFLGALKIPGVVEYSLCLFFAKLVSYTFLYWLPLYIKASTKTETPTSSAELSTWFDVGGIVGAIVAGSVSDYFGKSACTCASMLILAVPTMFLYEDYGTEGRALNILLLNVVGFLVNGPYALITTAVSAELGTHHSLEGNSKALATVTAIIDGTGSIGAAVGPLLAGMVSNKGWQYVFIMLMTSSGFALLLLTRLVRREIKTSSLGHYLSWI</sequence>
<dbReference type="InterPro" id="IPR000849">
    <property type="entry name" value="Sugar_P_transporter"/>
</dbReference>
<evidence type="ECO:0000256" key="8">
    <source>
        <dbReference type="ARBA" id="ARBA00041091"/>
    </source>
</evidence>
<dbReference type="EMBL" id="JASPKZ010004939">
    <property type="protein sequence ID" value="KAJ9589449.1"/>
    <property type="molecule type" value="Genomic_DNA"/>
</dbReference>
<organism evidence="12 13">
    <name type="scientific">Diploptera punctata</name>
    <name type="common">Pacific beetle cockroach</name>
    <dbReference type="NCBI Taxonomy" id="6984"/>
    <lineage>
        <taxon>Eukaryota</taxon>
        <taxon>Metazoa</taxon>
        <taxon>Ecdysozoa</taxon>
        <taxon>Arthropoda</taxon>
        <taxon>Hexapoda</taxon>
        <taxon>Insecta</taxon>
        <taxon>Pterygota</taxon>
        <taxon>Neoptera</taxon>
        <taxon>Polyneoptera</taxon>
        <taxon>Dictyoptera</taxon>
        <taxon>Blattodea</taxon>
        <taxon>Blaberoidea</taxon>
        <taxon>Blaberidae</taxon>
        <taxon>Diplopterinae</taxon>
        <taxon>Diploptera</taxon>
    </lineage>
</organism>
<feature type="non-terminal residue" evidence="12">
    <location>
        <position position="499"/>
    </location>
</feature>
<dbReference type="GO" id="GO:0016020">
    <property type="term" value="C:membrane"/>
    <property type="evidence" value="ECO:0007669"/>
    <property type="project" value="UniProtKB-SubCell"/>
</dbReference>
<feature type="transmembrane region" description="Helical" evidence="10">
    <location>
        <begin position="393"/>
        <end position="418"/>
    </location>
</feature>
<dbReference type="InterPro" id="IPR036259">
    <property type="entry name" value="MFS_trans_sf"/>
</dbReference>
<evidence type="ECO:0000313" key="12">
    <source>
        <dbReference type="EMBL" id="KAJ9589449.1"/>
    </source>
</evidence>
<evidence type="ECO:0000256" key="4">
    <source>
        <dbReference type="ARBA" id="ARBA00022597"/>
    </source>
</evidence>
<feature type="transmembrane region" description="Helical" evidence="10">
    <location>
        <begin position="460"/>
        <end position="479"/>
    </location>
</feature>
<dbReference type="FunFam" id="1.20.1250.20:FF:000028">
    <property type="entry name" value="Sugar phosphate exchanger 3 isoform 1"/>
    <property type="match status" value="1"/>
</dbReference>
<feature type="transmembrane region" description="Helical" evidence="10">
    <location>
        <begin position="161"/>
        <end position="185"/>
    </location>
</feature>
<gene>
    <name evidence="12" type="ORF">L9F63_017352</name>
</gene>
<keyword evidence="3" id="KW-0813">Transport</keyword>
<feature type="transmembrane region" description="Helical" evidence="10">
    <location>
        <begin position="98"/>
        <end position="120"/>
    </location>
</feature>
<evidence type="ECO:0000256" key="9">
    <source>
        <dbReference type="ARBA" id="ARBA00042039"/>
    </source>
</evidence>
<keyword evidence="6 10" id="KW-1133">Transmembrane helix</keyword>
<dbReference type="Gene3D" id="1.20.1250.20">
    <property type="entry name" value="MFS general substrate transporter like domains"/>
    <property type="match status" value="2"/>
</dbReference>
<dbReference type="AlphaFoldDB" id="A0AAD7ZZ54"/>
<evidence type="ECO:0000313" key="13">
    <source>
        <dbReference type="Proteomes" id="UP001233999"/>
    </source>
</evidence>
<keyword evidence="13" id="KW-1185">Reference proteome</keyword>
<evidence type="ECO:0000256" key="3">
    <source>
        <dbReference type="ARBA" id="ARBA00022448"/>
    </source>
</evidence>
<dbReference type="Pfam" id="PF07690">
    <property type="entry name" value="MFS_1"/>
    <property type="match status" value="1"/>
</dbReference>
<name>A0AAD7ZZ54_DIPPU</name>
<evidence type="ECO:0000256" key="6">
    <source>
        <dbReference type="ARBA" id="ARBA00022989"/>
    </source>
</evidence>
<dbReference type="GO" id="GO:0022857">
    <property type="term" value="F:transmembrane transporter activity"/>
    <property type="evidence" value="ECO:0007669"/>
    <property type="project" value="InterPro"/>
</dbReference>
<dbReference type="PANTHER" id="PTHR43184">
    <property type="entry name" value="MAJOR FACILITATOR SUPERFAMILY TRANSPORTER 16, ISOFORM B"/>
    <property type="match status" value="1"/>
</dbReference>
<feature type="transmembrane region" description="Helical" evidence="10">
    <location>
        <begin position="298"/>
        <end position="318"/>
    </location>
</feature>
<dbReference type="Proteomes" id="UP001233999">
    <property type="component" value="Unassembled WGS sequence"/>
</dbReference>
<proteinExistence type="inferred from homology"/>
<keyword evidence="4" id="KW-0762">Sugar transport</keyword>
<comment type="subcellular location">
    <subcellularLocation>
        <location evidence="1">Membrane</location>
        <topology evidence="1">Multi-pass membrane protein</topology>
    </subcellularLocation>
</comment>
<comment type="similarity">
    <text evidence="2">Belongs to the major facilitator superfamily. Organophosphate:Pi antiporter (OPA) (TC 2.A.1.4) family.</text>
</comment>
<feature type="domain" description="Major facilitator superfamily (MFS) profile" evidence="11">
    <location>
        <begin position="1"/>
        <end position="487"/>
    </location>
</feature>
<keyword evidence="5 10" id="KW-0812">Transmembrane</keyword>
<dbReference type="PANTHER" id="PTHR43184:SF12">
    <property type="entry name" value="SUGAR PHOSPHATE EXCHANGER 3"/>
    <property type="match status" value="1"/>
</dbReference>
<dbReference type="PROSITE" id="PS50850">
    <property type="entry name" value="MFS"/>
    <property type="match status" value="1"/>
</dbReference>
<dbReference type="InterPro" id="IPR011701">
    <property type="entry name" value="MFS"/>
</dbReference>
<feature type="transmembrane region" description="Helical" evidence="10">
    <location>
        <begin position="74"/>
        <end position="91"/>
    </location>
</feature>
<evidence type="ECO:0000256" key="2">
    <source>
        <dbReference type="ARBA" id="ARBA00009598"/>
    </source>
</evidence>
<reference evidence="12" key="2">
    <citation type="submission" date="2023-05" db="EMBL/GenBank/DDBJ databases">
        <authorList>
            <person name="Fouks B."/>
        </authorList>
    </citation>
    <scope>NUCLEOTIDE SEQUENCE</scope>
    <source>
        <strain evidence="12">Stay&amp;Tobe</strain>
        <tissue evidence="12">Testes</tissue>
    </source>
</reference>
<dbReference type="InterPro" id="IPR020846">
    <property type="entry name" value="MFS_dom"/>
</dbReference>